<dbReference type="SUPFAM" id="SSF55073">
    <property type="entry name" value="Nucleotide cyclase"/>
    <property type="match status" value="1"/>
</dbReference>
<dbReference type="RefSeq" id="WP_231484270.1">
    <property type="nucleotide sequence ID" value="NZ_BAAAZO010000001.1"/>
</dbReference>
<dbReference type="Gene3D" id="3.30.70.270">
    <property type="match status" value="1"/>
</dbReference>
<name>A0ABP6YZD3_9ACTN</name>
<dbReference type="PROSITE" id="PS50887">
    <property type="entry name" value="GGDEF"/>
    <property type="match status" value="1"/>
</dbReference>
<evidence type="ECO:0000259" key="2">
    <source>
        <dbReference type="PROSITE" id="PS50887"/>
    </source>
</evidence>
<dbReference type="PANTHER" id="PTHR46663:SF2">
    <property type="entry name" value="GGDEF DOMAIN-CONTAINING PROTEIN"/>
    <property type="match status" value="1"/>
</dbReference>
<keyword evidence="4" id="KW-1185">Reference proteome</keyword>
<sequence>MSAAVRRAALVVTAEMAVTVVAWAALKVLDLHPSPLRGLLPAWGACFVLYTAPVQDWLARRTLAGEAPNLVLTSVAVWAAMTTTEVPSIYPVVIGVLTMEIAQRDSSTRTALTGLVLMILGTGASQLAVHAGWISSVVAPAPSDHLAVVLTAVGGVVLVRGVAVARRSASTRTALVQEQRLRHDELQYVAGHDTLTGLLSRRGLEPVATAAGAAARPGHGVALMFLDLDGFKAVNDAHGHAVGDELLSVAAERFARALGPDAALARMGGDEFVAVLHPVSSAAAADQRAQDVQAALEDDFLLDEPGIVVHVGVSVGLAWSDEPVGVERLLRDADRAMYRDKRRRKGDRRLGPRALDLDAVSDLTVGMAGRG</sequence>
<dbReference type="InterPro" id="IPR052163">
    <property type="entry name" value="DGC-Regulatory_Protein"/>
</dbReference>
<feature type="transmembrane region" description="Helical" evidence="1">
    <location>
        <begin position="111"/>
        <end position="134"/>
    </location>
</feature>
<protein>
    <recommendedName>
        <fullName evidence="2">GGDEF domain-containing protein</fullName>
    </recommendedName>
</protein>
<dbReference type="InterPro" id="IPR029787">
    <property type="entry name" value="Nucleotide_cyclase"/>
</dbReference>
<evidence type="ECO:0000256" key="1">
    <source>
        <dbReference type="SAM" id="Phobius"/>
    </source>
</evidence>
<dbReference type="CDD" id="cd01949">
    <property type="entry name" value="GGDEF"/>
    <property type="match status" value="1"/>
</dbReference>
<feature type="transmembrane region" description="Helical" evidence="1">
    <location>
        <begin position="75"/>
        <end position="99"/>
    </location>
</feature>
<keyword evidence="1" id="KW-0472">Membrane</keyword>
<evidence type="ECO:0000313" key="3">
    <source>
        <dbReference type="EMBL" id="GAA3594887.1"/>
    </source>
</evidence>
<dbReference type="PANTHER" id="PTHR46663">
    <property type="entry name" value="DIGUANYLATE CYCLASE DGCT-RELATED"/>
    <property type="match status" value="1"/>
</dbReference>
<keyword evidence="1" id="KW-1133">Transmembrane helix</keyword>
<feature type="domain" description="GGDEF" evidence="2">
    <location>
        <begin position="219"/>
        <end position="355"/>
    </location>
</feature>
<dbReference type="Pfam" id="PF00990">
    <property type="entry name" value="GGDEF"/>
    <property type="match status" value="1"/>
</dbReference>
<dbReference type="NCBIfam" id="TIGR00254">
    <property type="entry name" value="GGDEF"/>
    <property type="match status" value="1"/>
</dbReference>
<comment type="caution">
    <text evidence="3">The sequence shown here is derived from an EMBL/GenBank/DDBJ whole genome shotgun (WGS) entry which is preliminary data.</text>
</comment>
<keyword evidence="1" id="KW-0812">Transmembrane</keyword>
<dbReference type="Proteomes" id="UP001501074">
    <property type="component" value="Unassembled WGS sequence"/>
</dbReference>
<organism evidence="3 4">
    <name type="scientific">Kineosporia mesophila</name>
    <dbReference type="NCBI Taxonomy" id="566012"/>
    <lineage>
        <taxon>Bacteria</taxon>
        <taxon>Bacillati</taxon>
        <taxon>Actinomycetota</taxon>
        <taxon>Actinomycetes</taxon>
        <taxon>Kineosporiales</taxon>
        <taxon>Kineosporiaceae</taxon>
        <taxon>Kineosporia</taxon>
    </lineage>
</organism>
<feature type="transmembrane region" description="Helical" evidence="1">
    <location>
        <begin position="6"/>
        <end position="26"/>
    </location>
</feature>
<dbReference type="InterPro" id="IPR000160">
    <property type="entry name" value="GGDEF_dom"/>
</dbReference>
<dbReference type="SMART" id="SM00267">
    <property type="entry name" value="GGDEF"/>
    <property type="match status" value="1"/>
</dbReference>
<feature type="transmembrane region" description="Helical" evidence="1">
    <location>
        <begin position="146"/>
        <end position="165"/>
    </location>
</feature>
<accession>A0ABP6YZD3</accession>
<evidence type="ECO:0000313" key="4">
    <source>
        <dbReference type="Proteomes" id="UP001501074"/>
    </source>
</evidence>
<dbReference type="InterPro" id="IPR043128">
    <property type="entry name" value="Rev_trsase/Diguanyl_cyclase"/>
</dbReference>
<reference evidence="4" key="1">
    <citation type="journal article" date="2019" name="Int. J. Syst. Evol. Microbiol.">
        <title>The Global Catalogue of Microorganisms (GCM) 10K type strain sequencing project: providing services to taxonomists for standard genome sequencing and annotation.</title>
        <authorList>
            <consortium name="The Broad Institute Genomics Platform"/>
            <consortium name="The Broad Institute Genome Sequencing Center for Infectious Disease"/>
            <person name="Wu L."/>
            <person name="Ma J."/>
        </authorList>
    </citation>
    <scope>NUCLEOTIDE SEQUENCE [LARGE SCALE GENOMIC DNA]</scope>
    <source>
        <strain evidence="4">JCM 16902</strain>
    </source>
</reference>
<proteinExistence type="predicted"/>
<dbReference type="EMBL" id="BAAAZO010000001">
    <property type="protein sequence ID" value="GAA3594887.1"/>
    <property type="molecule type" value="Genomic_DNA"/>
</dbReference>
<gene>
    <name evidence="3" type="ORF">GCM10022223_07510</name>
</gene>